<sequence length="87" mass="9871">MDEFIPYSKTEPQAKTSLPIYLFVETIETNEPENNIPLLEVPRQVGQARDKRGALHRKTAKLWQNRAHKTAYERATVAFVGAGATFL</sequence>
<evidence type="ECO:0000313" key="2">
    <source>
        <dbReference type="Proteomes" id="UP000299102"/>
    </source>
</evidence>
<evidence type="ECO:0000313" key="1">
    <source>
        <dbReference type="EMBL" id="GBP23191.1"/>
    </source>
</evidence>
<name>A0A4C1U9Y9_EUMVA</name>
<protein>
    <submittedName>
        <fullName evidence="1">Uncharacterized protein</fullName>
    </submittedName>
</protein>
<reference evidence="1 2" key="1">
    <citation type="journal article" date="2019" name="Commun. Biol.">
        <title>The bagworm genome reveals a unique fibroin gene that provides high tensile strength.</title>
        <authorList>
            <person name="Kono N."/>
            <person name="Nakamura H."/>
            <person name="Ohtoshi R."/>
            <person name="Tomita M."/>
            <person name="Numata K."/>
            <person name="Arakawa K."/>
        </authorList>
    </citation>
    <scope>NUCLEOTIDE SEQUENCE [LARGE SCALE GENOMIC DNA]</scope>
</reference>
<comment type="caution">
    <text evidence="1">The sequence shown here is derived from an EMBL/GenBank/DDBJ whole genome shotgun (WGS) entry which is preliminary data.</text>
</comment>
<gene>
    <name evidence="1" type="ORF">EVAR_82355_1</name>
</gene>
<keyword evidence="2" id="KW-1185">Reference proteome</keyword>
<dbReference type="EMBL" id="BGZK01000148">
    <property type="protein sequence ID" value="GBP23191.1"/>
    <property type="molecule type" value="Genomic_DNA"/>
</dbReference>
<organism evidence="1 2">
    <name type="scientific">Eumeta variegata</name>
    <name type="common">Bagworm moth</name>
    <name type="synonym">Eumeta japonica</name>
    <dbReference type="NCBI Taxonomy" id="151549"/>
    <lineage>
        <taxon>Eukaryota</taxon>
        <taxon>Metazoa</taxon>
        <taxon>Ecdysozoa</taxon>
        <taxon>Arthropoda</taxon>
        <taxon>Hexapoda</taxon>
        <taxon>Insecta</taxon>
        <taxon>Pterygota</taxon>
        <taxon>Neoptera</taxon>
        <taxon>Endopterygota</taxon>
        <taxon>Lepidoptera</taxon>
        <taxon>Glossata</taxon>
        <taxon>Ditrysia</taxon>
        <taxon>Tineoidea</taxon>
        <taxon>Psychidae</taxon>
        <taxon>Oiketicinae</taxon>
        <taxon>Eumeta</taxon>
    </lineage>
</organism>
<dbReference type="Proteomes" id="UP000299102">
    <property type="component" value="Unassembled WGS sequence"/>
</dbReference>
<dbReference type="AlphaFoldDB" id="A0A4C1U9Y9"/>
<accession>A0A4C1U9Y9</accession>
<proteinExistence type="predicted"/>